<dbReference type="PANTHER" id="PTHR43112">
    <property type="entry name" value="FERREDOXIN"/>
    <property type="match status" value="1"/>
</dbReference>
<dbReference type="PANTHER" id="PTHR43112:SF3">
    <property type="entry name" value="FERREDOXIN-2, CHLOROPLASTIC"/>
    <property type="match status" value="1"/>
</dbReference>
<proteinExistence type="inferred from homology"/>
<keyword evidence="3" id="KW-0001">2Fe-2S</keyword>
<dbReference type="Gene3D" id="3.10.20.30">
    <property type="match status" value="1"/>
</dbReference>
<dbReference type="InterPro" id="IPR006058">
    <property type="entry name" value="2Fe2S_fd_BS"/>
</dbReference>
<keyword evidence="11" id="KW-1185">Reference proteome</keyword>
<reference evidence="10 11" key="1">
    <citation type="submission" date="2018-04" db="EMBL/GenBank/DDBJ databases">
        <title>Novel species isolated from glacier.</title>
        <authorList>
            <person name="Liu Q."/>
            <person name="Xin Y.-H."/>
        </authorList>
    </citation>
    <scope>NUCLEOTIDE SEQUENCE [LARGE SCALE GENOMIC DNA]</scope>
    <source>
        <strain evidence="10 11">GT1R17</strain>
    </source>
</reference>
<keyword evidence="5" id="KW-0249">Electron transport</keyword>
<evidence type="ECO:0000313" key="11">
    <source>
        <dbReference type="Proteomes" id="UP000244248"/>
    </source>
</evidence>
<keyword evidence="2" id="KW-0813">Transport</keyword>
<evidence type="ECO:0000256" key="8">
    <source>
        <dbReference type="ARBA" id="ARBA00034078"/>
    </source>
</evidence>
<keyword evidence="4" id="KW-0479">Metal-binding</keyword>
<dbReference type="AlphaFoldDB" id="A0A2T5MG75"/>
<dbReference type="RefSeq" id="WP_107940115.1">
    <property type="nucleotide sequence ID" value="NZ_QANS01000003.1"/>
</dbReference>
<evidence type="ECO:0000259" key="9">
    <source>
        <dbReference type="PROSITE" id="PS51085"/>
    </source>
</evidence>
<dbReference type="GO" id="GO:0046872">
    <property type="term" value="F:metal ion binding"/>
    <property type="evidence" value="ECO:0007669"/>
    <property type="project" value="UniProtKB-KW"/>
</dbReference>
<evidence type="ECO:0000256" key="4">
    <source>
        <dbReference type="ARBA" id="ARBA00022723"/>
    </source>
</evidence>
<evidence type="ECO:0000313" key="10">
    <source>
        <dbReference type="EMBL" id="PTU31570.1"/>
    </source>
</evidence>
<feature type="domain" description="2Fe-2S ferredoxin-type" evidence="9">
    <location>
        <begin position="8"/>
        <end position="97"/>
    </location>
</feature>
<comment type="caution">
    <text evidence="10">The sequence shown here is derived from an EMBL/GenBank/DDBJ whole genome shotgun (WGS) entry which is preliminary data.</text>
</comment>
<evidence type="ECO:0000256" key="1">
    <source>
        <dbReference type="ARBA" id="ARBA00007874"/>
    </source>
</evidence>
<dbReference type="EMBL" id="QANS01000003">
    <property type="protein sequence ID" value="PTU31570.1"/>
    <property type="molecule type" value="Genomic_DNA"/>
</dbReference>
<dbReference type="GO" id="GO:0051537">
    <property type="term" value="F:2 iron, 2 sulfur cluster binding"/>
    <property type="evidence" value="ECO:0007669"/>
    <property type="project" value="UniProtKB-KW"/>
</dbReference>
<gene>
    <name evidence="10" type="ORF">CJD38_09595</name>
</gene>
<evidence type="ECO:0000256" key="3">
    <source>
        <dbReference type="ARBA" id="ARBA00022714"/>
    </source>
</evidence>
<keyword evidence="7" id="KW-0411">Iron-sulfur</keyword>
<dbReference type="PROSITE" id="PS51085">
    <property type="entry name" value="2FE2S_FER_2"/>
    <property type="match status" value="1"/>
</dbReference>
<comment type="similarity">
    <text evidence="1">Belongs to the 2Fe2S plant-type ferredoxin family.</text>
</comment>
<dbReference type="Pfam" id="PF00111">
    <property type="entry name" value="Fer2"/>
    <property type="match status" value="1"/>
</dbReference>
<name>A0A2T5MG75_9GAMM</name>
<sequence>MSNDQQSIEIFVTLDGAEHKFIGSEGQRLVEVMDAAEFVSPTTCRQGDCATCMCQLEEGSVEMLQNQTLDKHDIERGWILACQAVPTSKRIRVVYPS</sequence>
<protein>
    <recommendedName>
        <fullName evidence="9">2Fe-2S ferredoxin-type domain-containing protein</fullName>
    </recommendedName>
</protein>
<dbReference type="OrthoDB" id="9796486at2"/>
<evidence type="ECO:0000256" key="5">
    <source>
        <dbReference type="ARBA" id="ARBA00022982"/>
    </source>
</evidence>
<dbReference type="InterPro" id="IPR036010">
    <property type="entry name" value="2Fe-2S_ferredoxin-like_sf"/>
</dbReference>
<comment type="cofactor">
    <cofactor evidence="8">
        <name>[2Fe-2S] cluster</name>
        <dbReference type="ChEBI" id="CHEBI:190135"/>
    </cofactor>
</comment>
<dbReference type="Proteomes" id="UP000244248">
    <property type="component" value="Unassembled WGS sequence"/>
</dbReference>
<dbReference type="InterPro" id="IPR001041">
    <property type="entry name" value="2Fe-2S_ferredoxin-type"/>
</dbReference>
<organism evidence="10 11">
    <name type="scientific">Stenotrophobium rhamnosiphilum</name>
    <dbReference type="NCBI Taxonomy" id="2029166"/>
    <lineage>
        <taxon>Bacteria</taxon>
        <taxon>Pseudomonadati</taxon>
        <taxon>Pseudomonadota</taxon>
        <taxon>Gammaproteobacteria</taxon>
        <taxon>Nevskiales</taxon>
        <taxon>Nevskiaceae</taxon>
        <taxon>Stenotrophobium</taxon>
    </lineage>
</organism>
<dbReference type="CDD" id="cd00207">
    <property type="entry name" value="fer2"/>
    <property type="match status" value="1"/>
</dbReference>
<evidence type="ECO:0000256" key="2">
    <source>
        <dbReference type="ARBA" id="ARBA00022448"/>
    </source>
</evidence>
<accession>A0A2T5MG75</accession>
<evidence type="ECO:0000256" key="6">
    <source>
        <dbReference type="ARBA" id="ARBA00023004"/>
    </source>
</evidence>
<dbReference type="PROSITE" id="PS00197">
    <property type="entry name" value="2FE2S_FER_1"/>
    <property type="match status" value="1"/>
</dbReference>
<keyword evidence="6" id="KW-0408">Iron</keyword>
<dbReference type="InterPro" id="IPR012675">
    <property type="entry name" value="Beta-grasp_dom_sf"/>
</dbReference>
<evidence type="ECO:0000256" key="7">
    <source>
        <dbReference type="ARBA" id="ARBA00023014"/>
    </source>
</evidence>
<dbReference type="SUPFAM" id="SSF54292">
    <property type="entry name" value="2Fe-2S ferredoxin-like"/>
    <property type="match status" value="1"/>
</dbReference>